<feature type="transmembrane region" description="Helical" evidence="1">
    <location>
        <begin position="12"/>
        <end position="35"/>
    </location>
</feature>
<protein>
    <submittedName>
        <fullName evidence="2">Uncharacterized protein</fullName>
    </submittedName>
</protein>
<keyword evidence="1" id="KW-0472">Membrane</keyword>
<dbReference type="EMBL" id="CAUYUJ010002373">
    <property type="protein sequence ID" value="CAK0800492.1"/>
    <property type="molecule type" value="Genomic_DNA"/>
</dbReference>
<keyword evidence="3" id="KW-1185">Reference proteome</keyword>
<accession>A0ABN9Q445</accession>
<keyword evidence="1" id="KW-0812">Transmembrane</keyword>
<name>A0ABN9Q445_9DINO</name>
<dbReference type="Proteomes" id="UP001189429">
    <property type="component" value="Unassembled WGS sequence"/>
</dbReference>
<keyword evidence="1" id="KW-1133">Transmembrane helix</keyword>
<comment type="caution">
    <text evidence="2">The sequence shown here is derived from an EMBL/GenBank/DDBJ whole genome shotgun (WGS) entry which is preliminary data.</text>
</comment>
<gene>
    <name evidence="2" type="ORF">PCOR1329_LOCUS8636</name>
</gene>
<feature type="non-terminal residue" evidence="2">
    <location>
        <position position="268"/>
    </location>
</feature>
<evidence type="ECO:0000313" key="3">
    <source>
        <dbReference type="Proteomes" id="UP001189429"/>
    </source>
</evidence>
<feature type="non-terminal residue" evidence="2">
    <location>
        <position position="1"/>
    </location>
</feature>
<organism evidence="2 3">
    <name type="scientific">Prorocentrum cordatum</name>
    <dbReference type="NCBI Taxonomy" id="2364126"/>
    <lineage>
        <taxon>Eukaryota</taxon>
        <taxon>Sar</taxon>
        <taxon>Alveolata</taxon>
        <taxon>Dinophyceae</taxon>
        <taxon>Prorocentrales</taxon>
        <taxon>Prorocentraceae</taxon>
        <taxon>Prorocentrum</taxon>
    </lineage>
</organism>
<evidence type="ECO:0000256" key="1">
    <source>
        <dbReference type="SAM" id="Phobius"/>
    </source>
</evidence>
<evidence type="ECO:0000313" key="2">
    <source>
        <dbReference type="EMBL" id="CAK0800492.1"/>
    </source>
</evidence>
<reference evidence="2" key="1">
    <citation type="submission" date="2023-10" db="EMBL/GenBank/DDBJ databases">
        <authorList>
            <person name="Chen Y."/>
            <person name="Shah S."/>
            <person name="Dougan E. K."/>
            <person name="Thang M."/>
            <person name="Chan C."/>
        </authorList>
    </citation>
    <scope>NUCLEOTIDE SEQUENCE [LARGE SCALE GENOMIC DNA]</scope>
</reference>
<proteinExistence type="predicted"/>
<sequence>TEEAYAESGFGQWGFLIFLLGIVVGIGLVVGLSVARRVLPQVWAVLKSKKDENEDELVIRPGPPLWHQRKVYGVVAHSDGKLYEAATADWHAYAEDWSAGSAEVVAARWCANHRDLPAGVARDQVHRFRREPTPARDAAFRQAAEAEAEAEGRTLLGAQGVPLPAGQLVGPGAGAVVPADVLGDAVAAPAAPVGPPAGGGAVVAAVPAPAAAAPPRLQGPLQGVAPAVALPGAAMVRGAAGAGGGYRFGGVVPGHARSARASGSKNLR</sequence>